<name>A0ABR1L3F1_9PEZI</name>
<evidence type="ECO:0000313" key="2">
    <source>
        <dbReference type="Proteomes" id="UP001360953"/>
    </source>
</evidence>
<accession>A0ABR1L3F1</accession>
<gene>
    <name evidence="1" type="ORF">J3D65DRAFT_607465</name>
</gene>
<sequence>MPSHILLGAASPSAFHVAAELIVYLGNLSSSFCIPWFIWSRSPGQGRGHVSFSSLAYQSSNGGSASPSVRTRESEHALSDILGLAISPSLCQIPWRDLLRRCVD</sequence>
<dbReference type="Proteomes" id="UP001360953">
    <property type="component" value="Unassembled WGS sequence"/>
</dbReference>
<evidence type="ECO:0000313" key="1">
    <source>
        <dbReference type="EMBL" id="KAK7529768.1"/>
    </source>
</evidence>
<protein>
    <submittedName>
        <fullName evidence="1">Uncharacterized protein</fullName>
    </submittedName>
</protein>
<reference evidence="1 2" key="1">
    <citation type="submission" date="2024-04" db="EMBL/GenBank/DDBJ databases">
        <title>Phyllosticta paracitricarpa is synonymous to the EU quarantine fungus P. citricarpa based on phylogenomic analyses.</title>
        <authorList>
            <consortium name="Lawrence Berkeley National Laboratory"/>
            <person name="Van ingen-buijs V.A."/>
            <person name="Van westerhoven A.C."/>
            <person name="Haridas S."/>
            <person name="Skiadas P."/>
            <person name="Martin F."/>
            <person name="Groenewald J.Z."/>
            <person name="Crous P.W."/>
            <person name="Seidl M.F."/>
        </authorList>
    </citation>
    <scope>NUCLEOTIDE SEQUENCE [LARGE SCALE GENOMIC DNA]</scope>
    <source>
        <strain evidence="1 2">CPC 17464</strain>
    </source>
</reference>
<dbReference type="EMBL" id="JBBPEH010000015">
    <property type="protein sequence ID" value="KAK7529768.1"/>
    <property type="molecule type" value="Genomic_DNA"/>
</dbReference>
<comment type="caution">
    <text evidence="1">The sequence shown here is derived from an EMBL/GenBank/DDBJ whole genome shotgun (WGS) entry which is preliminary data.</text>
</comment>
<proteinExistence type="predicted"/>
<dbReference type="GeneID" id="92031415"/>
<organism evidence="1 2">
    <name type="scientific">Phyllosticta citribraziliensis</name>
    <dbReference type="NCBI Taxonomy" id="989973"/>
    <lineage>
        <taxon>Eukaryota</taxon>
        <taxon>Fungi</taxon>
        <taxon>Dikarya</taxon>
        <taxon>Ascomycota</taxon>
        <taxon>Pezizomycotina</taxon>
        <taxon>Dothideomycetes</taxon>
        <taxon>Dothideomycetes incertae sedis</taxon>
        <taxon>Botryosphaeriales</taxon>
        <taxon>Phyllostictaceae</taxon>
        <taxon>Phyllosticta</taxon>
    </lineage>
</organism>
<dbReference type="RefSeq" id="XP_066650134.1">
    <property type="nucleotide sequence ID" value="XM_066798509.1"/>
</dbReference>
<keyword evidence="2" id="KW-1185">Reference proteome</keyword>